<accession>A0AAN8JIL4</accession>
<protein>
    <submittedName>
        <fullName evidence="1">Uncharacterized protein</fullName>
    </submittedName>
</protein>
<proteinExistence type="predicted"/>
<evidence type="ECO:0000313" key="1">
    <source>
        <dbReference type="EMBL" id="KAK6176331.1"/>
    </source>
</evidence>
<reference evidence="1 2" key="1">
    <citation type="submission" date="2024-01" db="EMBL/GenBank/DDBJ databases">
        <title>The genome of the rayed Mediterranean limpet Patella caerulea (Linnaeus, 1758).</title>
        <authorList>
            <person name="Anh-Thu Weber A."/>
            <person name="Halstead-Nussloch G."/>
        </authorList>
    </citation>
    <scope>NUCLEOTIDE SEQUENCE [LARGE SCALE GENOMIC DNA]</scope>
    <source>
        <strain evidence="1">AATW-2023a</strain>
        <tissue evidence="1">Whole specimen</tissue>
    </source>
</reference>
<gene>
    <name evidence="1" type="ORF">SNE40_014635</name>
</gene>
<dbReference type="AlphaFoldDB" id="A0AAN8JIL4"/>
<evidence type="ECO:0000313" key="2">
    <source>
        <dbReference type="Proteomes" id="UP001347796"/>
    </source>
</evidence>
<sequence length="315" mass="36555">MSKKDRRRVLAAIWGCPTRFHLDFFDEDDHVVVSCGNKSVVGWWLDLFKTAYPNIQCLEKNDIIKLKPRVNVTLKLNKVTGLLKITGKNHWQWLVECLADLFEEGNADAETIVSMSENSVTRYLQLDKDDEEVQDLLDQIPEGGGIMTHDYIMRLWKTLLDDWFGVGACVYIVTPKIDSERLFQCMLLMIRNKGTGFKCTLITPAKSPDGEKYEKTLEKTKRRMKEVKTAHHKRLLSDVKIQWVLDNLEVRHEVFSTNFVAAYKDNEAEVLTTTAYFHKSHFHFNQKDNVCYNRLPTNDLKRNYLFPLGIGSNVF</sequence>
<keyword evidence="2" id="KW-1185">Reference proteome</keyword>
<organism evidence="1 2">
    <name type="scientific">Patella caerulea</name>
    <name type="common">Rayed Mediterranean limpet</name>
    <dbReference type="NCBI Taxonomy" id="87958"/>
    <lineage>
        <taxon>Eukaryota</taxon>
        <taxon>Metazoa</taxon>
        <taxon>Spiralia</taxon>
        <taxon>Lophotrochozoa</taxon>
        <taxon>Mollusca</taxon>
        <taxon>Gastropoda</taxon>
        <taxon>Patellogastropoda</taxon>
        <taxon>Patelloidea</taxon>
        <taxon>Patellidae</taxon>
        <taxon>Patella</taxon>
    </lineage>
</organism>
<name>A0AAN8JIL4_PATCE</name>
<dbReference type="Proteomes" id="UP001347796">
    <property type="component" value="Unassembled WGS sequence"/>
</dbReference>
<dbReference type="EMBL" id="JAZGQO010000010">
    <property type="protein sequence ID" value="KAK6176331.1"/>
    <property type="molecule type" value="Genomic_DNA"/>
</dbReference>
<comment type="caution">
    <text evidence="1">The sequence shown here is derived from an EMBL/GenBank/DDBJ whole genome shotgun (WGS) entry which is preliminary data.</text>
</comment>